<dbReference type="InterPro" id="IPR001789">
    <property type="entry name" value="Sig_transdc_resp-reg_receiver"/>
</dbReference>
<reference evidence="4 5" key="1">
    <citation type="submission" date="2023-03" db="EMBL/GenBank/DDBJ databases">
        <authorList>
            <person name="Shen W."/>
            <person name="Cai J."/>
        </authorList>
    </citation>
    <scope>NUCLEOTIDE SEQUENCE [LARGE SCALE GENOMIC DNA]</scope>
    <source>
        <strain evidence="4 5">D6-4</strain>
    </source>
</reference>
<dbReference type="GO" id="GO:0003677">
    <property type="term" value="F:DNA binding"/>
    <property type="evidence" value="ECO:0007669"/>
    <property type="project" value="UniProtKB-KW"/>
</dbReference>
<evidence type="ECO:0000313" key="5">
    <source>
        <dbReference type="Proteomes" id="UP001252875"/>
    </source>
</evidence>
<dbReference type="InterPro" id="IPR046947">
    <property type="entry name" value="LytR-like"/>
</dbReference>
<dbReference type="Proteomes" id="UP001252875">
    <property type="component" value="Unassembled WGS sequence"/>
</dbReference>
<keyword evidence="1" id="KW-0597">Phosphoprotein</keyword>
<dbReference type="PANTHER" id="PTHR37299:SF1">
    <property type="entry name" value="STAGE 0 SPORULATION PROTEIN A HOMOLOG"/>
    <property type="match status" value="1"/>
</dbReference>
<dbReference type="SMART" id="SM00850">
    <property type="entry name" value="LytTR"/>
    <property type="match status" value="1"/>
</dbReference>
<comment type="caution">
    <text evidence="4">The sequence shown here is derived from an EMBL/GenBank/DDBJ whole genome shotgun (WGS) entry which is preliminary data.</text>
</comment>
<dbReference type="Pfam" id="PF04397">
    <property type="entry name" value="LytTR"/>
    <property type="match status" value="1"/>
</dbReference>
<proteinExistence type="predicted"/>
<dbReference type="InterPro" id="IPR007492">
    <property type="entry name" value="LytTR_DNA-bd_dom"/>
</dbReference>
<feature type="domain" description="Response regulatory" evidence="2">
    <location>
        <begin position="3"/>
        <end position="121"/>
    </location>
</feature>
<dbReference type="Gene3D" id="3.40.50.2300">
    <property type="match status" value="1"/>
</dbReference>
<dbReference type="InterPro" id="IPR011006">
    <property type="entry name" value="CheY-like_superfamily"/>
</dbReference>
<dbReference type="RefSeq" id="WP_311823022.1">
    <property type="nucleotide sequence ID" value="NZ_JARPYF010000008.1"/>
</dbReference>
<dbReference type="PANTHER" id="PTHR37299">
    <property type="entry name" value="TRANSCRIPTIONAL REGULATOR-RELATED"/>
    <property type="match status" value="1"/>
</dbReference>
<dbReference type="Pfam" id="PF00072">
    <property type="entry name" value="Response_reg"/>
    <property type="match status" value="1"/>
</dbReference>
<dbReference type="EMBL" id="JARPYI010000008">
    <property type="protein sequence ID" value="MDT2600861.1"/>
    <property type="molecule type" value="Genomic_DNA"/>
</dbReference>
<dbReference type="PROSITE" id="PS50930">
    <property type="entry name" value="HTH_LYTTR"/>
    <property type="match status" value="1"/>
</dbReference>
<evidence type="ECO:0000259" key="3">
    <source>
        <dbReference type="PROSITE" id="PS50930"/>
    </source>
</evidence>
<organism evidence="4 5">
    <name type="scientific">Enterococcus hulanensis</name>
    <dbReference type="NCBI Taxonomy" id="2559929"/>
    <lineage>
        <taxon>Bacteria</taxon>
        <taxon>Bacillati</taxon>
        <taxon>Bacillota</taxon>
        <taxon>Bacilli</taxon>
        <taxon>Lactobacillales</taxon>
        <taxon>Enterococcaceae</taxon>
        <taxon>Enterococcus</taxon>
    </lineage>
</organism>
<gene>
    <name evidence="4" type="ORF">P7D85_13835</name>
</gene>
<feature type="modified residue" description="4-aspartylphosphate" evidence="1">
    <location>
        <position position="58"/>
    </location>
</feature>
<keyword evidence="4" id="KW-0238">DNA-binding</keyword>
<dbReference type="Gene3D" id="2.40.50.1020">
    <property type="entry name" value="LytTr DNA-binding domain"/>
    <property type="match status" value="1"/>
</dbReference>
<keyword evidence="5" id="KW-1185">Reference proteome</keyword>
<evidence type="ECO:0000313" key="4">
    <source>
        <dbReference type="EMBL" id="MDT2600861.1"/>
    </source>
</evidence>
<feature type="domain" description="HTH LytTR-type" evidence="3">
    <location>
        <begin position="132"/>
        <end position="227"/>
    </location>
</feature>
<dbReference type="SUPFAM" id="SSF52172">
    <property type="entry name" value="CheY-like"/>
    <property type="match status" value="1"/>
</dbReference>
<evidence type="ECO:0000256" key="1">
    <source>
        <dbReference type="PROSITE-ProRule" id="PRU00169"/>
    </source>
</evidence>
<dbReference type="PROSITE" id="PS50110">
    <property type="entry name" value="RESPONSE_REGULATORY"/>
    <property type="match status" value="1"/>
</dbReference>
<sequence>MLKVVCCDDEKETRKALIKIIEPELQLQGLDYQVSEFSSGEELLSSSRQEAIDLLFLDIEMNTLDGIETAKRLRKINQHAVIVFITAFADFVFQGYEVKALNYLLKPYGEEKIIEVLHKALDELETAQPKYFVVEQKAGATKIALKDICYFTSDRRMLTVVTVKDSCTFYGKLSELRLPDHFLRIHNRFLVNLNYVDQVESAFLYCNREQLPISRKYRQSLMVSFAKNMLG</sequence>
<name>A0ABU3F1Q3_9ENTE</name>
<evidence type="ECO:0000259" key="2">
    <source>
        <dbReference type="PROSITE" id="PS50110"/>
    </source>
</evidence>
<protein>
    <submittedName>
        <fullName evidence="4">LytTR family DNA-binding domain-containing protein</fullName>
    </submittedName>
</protein>
<accession>A0ABU3F1Q3</accession>
<dbReference type="SMART" id="SM00448">
    <property type="entry name" value="REC"/>
    <property type="match status" value="1"/>
</dbReference>